<proteinExistence type="inferred from homology"/>
<dbReference type="InterPro" id="IPR011766">
    <property type="entry name" value="TPP_enzyme_TPP-bd"/>
</dbReference>
<keyword evidence="9" id="KW-1185">Reference proteome</keyword>
<dbReference type="GO" id="GO:0009097">
    <property type="term" value="P:isoleucine biosynthetic process"/>
    <property type="evidence" value="ECO:0007669"/>
    <property type="project" value="TreeGrafter"/>
</dbReference>
<comment type="similarity">
    <text evidence="2 4">Belongs to the TPP enzyme family.</text>
</comment>
<evidence type="ECO:0000256" key="4">
    <source>
        <dbReference type="RuleBase" id="RU362132"/>
    </source>
</evidence>
<name>A0A6I4UUD7_9SPHN</name>
<dbReference type="InterPro" id="IPR029061">
    <property type="entry name" value="THDP-binding"/>
</dbReference>
<dbReference type="InterPro" id="IPR000399">
    <property type="entry name" value="TPP-bd_CS"/>
</dbReference>
<dbReference type="Gene3D" id="3.40.50.1220">
    <property type="entry name" value="TPP-binding domain"/>
    <property type="match status" value="1"/>
</dbReference>
<dbReference type="CDD" id="cd07035">
    <property type="entry name" value="TPP_PYR_POX_like"/>
    <property type="match status" value="1"/>
</dbReference>
<dbReference type="GO" id="GO:0050660">
    <property type="term" value="F:flavin adenine dinucleotide binding"/>
    <property type="evidence" value="ECO:0007669"/>
    <property type="project" value="TreeGrafter"/>
</dbReference>
<dbReference type="PROSITE" id="PS00187">
    <property type="entry name" value="TPP_ENZYMES"/>
    <property type="match status" value="1"/>
</dbReference>
<dbReference type="NCBIfam" id="NF004807">
    <property type="entry name" value="PRK06154.1"/>
    <property type="match status" value="1"/>
</dbReference>
<evidence type="ECO:0000256" key="1">
    <source>
        <dbReference type="ARBA" id="ARBA00001964"/>
    </source>
</evidence>
<dbReference type="Pfam" id="PF02776">
    <property type="entry name" value="TPP_enzyme_N"/>
    <property type="match status" value="1"/>
</dbReference>
<comment type="caution">
    <text evidence="8">The sequence shown here is derived from an EMBL/GenBank/DDBJ whole genome shotgun (WGS) entry which is preliminary data.</text>
</comment>
<dbReference type="RefSeq" id="WP_160747104.1">
    <property type="nucleotide sequence ID" value="NZ_WTYK01000006.1"/>
</dbReference>
<dbReference type="AlphaFoldDB" id="A0A6I4UUD7"/>
<dbReference type="Gene3D" id="3.40.50.970">
    <property type="match status" value="2"/>
</dbReference>
<dbReference type="Pfam" id="PF00205">
    <property type="entry name" value="TPP_enzyme_M"/>
    <property type="match status" value="1"/>
</dbReference>
<dbReference type="GO" id="GO:0000287">
    <property type="term" value="F:magnesium ion binding"/>
    <property type="evidence" value="ECO:0007669"/>
    <property type="project" value="InterPro"/>
</dbReference>
<accession>A0A6I4UUD7</accession>
<evidence type="ECO:0000259" key="6">
    <source>
        <dbReference type="Pfam" id="PF02775"/>
    </source>
</evidence>
<evidence type="ECO:0000259" key="7">
    <source>
        <dbReference type="Pfam" id="PF02776"/>
    </source>
</evidence>
<dbReference type="InterPro" id="IPR012001">
    <property type="entry name" value="Thiamin_PyroP_enz_TPP-bd_dom"/>
</dbReference>
<dbReference type="Pfam" id="PF02775">
    <property type="entry name" value="TPP_enzyme_C"/>
    <property type="match status" value="1"/>
</dbReference>
<dbReference type="GO" id="GO:0005948">
    <property type="term" value="C:acetolactate synthase complex"/>
    <property type="evidence" value="ECO:0007669"/>
    <property type="project" value="TreeGrafter"/>
</dbReference>
<evidence type="ECO:0000256" key="2">
    <source>
        <dbReference type="ARBA" id="ARBA00007812"/>
    </source>
</evidence>
<dbReference type="InterPro" id="IPR045229">
    <property type="entry name" value="TPP_enz"/>
</dbReference>
<dbReference type="GO" id="GO:0003984">
    <property type="term" value="F:acetolactate synthase activity"/>
    <property type="evidence" value="ECO:0007669"/>
    <property type="project" value="TreeGrafter"/>
</dbReference>
<feature type="domain" description="Thiamine pyrophosphate enzyme TPP-binding" evidence="6">
    <location>
        <begin position="398"/>
        <end position="545"/>
    </location>
</feature>
<feature type="domain" description="Thiamine pyrophosphate enzyme N-terminal TPP-binding" evidence="7">
    <location>
        <begin position="17"/>
        <end position="112"/>
    </location>
</feature>
<organism evidence="8 9">
    <name type="scientific">Croceibacterium soli</name>
    <dbReference type="NCBI Taxonomy" id="1739690"/>
    <lineage>
        <taxon>Bacteria</taxon>
        <taxon>Pseudomonadati</taxon>
        <taxon>Pseudomonadota</taxon>
        <taxon>Alphaproteobacteria</taxon>
        <taxon>Sphingomonadales</taxon>
        <taxon>Erythrobacteraceae</taxon>
        <taxon>Croceibacterium</taxon>
    </lineage>
</organism>
<evidence type="ECO:0000259" key="5">
    <source>
        <dbReference type="Pfam" id="PF00205"/>
    </source>
</evidence>
<dbReference type="SUPFAM" id="SSF52518">
    <property type="entry name" value="Thiamin diphosphate-binding fold (THDP-binding)"/>
    <property type="match status" value="2"/>
</dbReference>
<dbReference type="EMBL" id="WTYK01000006">
    <property type="protein sequence ID" value="MXP42248.1"/>
    <property type="molecule type" value="Genomic_DNA"/>
</dbReference>
<dbReference type="InterPro" id="IPR012000">
    <property type="entry name" value="Thiamin_PyroP_enz_cen_dom"/>
</dbReference>
<dbReference type="GO" id="GO:0030976">
    <property type="term" value="F:thiamine pyrophosphate binding"/>
    <property type="evidence" value="ECO:0007669"/>
    <property type="project" value="InterPro"/>
</dbReference>
<dbReference type="SUPFAM" id="SSF52467">
    <property type="entry name" value="DHS-like NAD/FAD-binding domain"/>
    <property type="match status" value="1"/>
</dbReference>
<evidence type="ECO:0000313" key="9">
    <source>
        <dbReference type="Proteomes" id="UP000469159"/>
    </source>
</evidence>
<dbReference type="GO" id="GO:0009099">
    <property type="term" value="P:L-valine biosynthetic process"/>
    <property type="evidence" value="ECO:0007669"/>
    <property type="project" value="TreeGrafter"/>
</dbReference>
<dbReference type="PANTHER" id="PTHR18968">
    <property type="entry name" value="THIAMINE PYROPHOSPHATE ENZYMES"/>
    <property type="match status" value="1"/>
</dbReference>
<gene>
    <name evidence="8" type="ORF">GRI75_11415</name>
</gene>
<evidence type="ECO:0000313" key="8">
    <source>
        <dbReference type="EMBL" id="MXP42248.1"/>
    </source>
</evidence>
<keyword evidence="3 4" id="KW-0786">Thiamine pyrophosphate</keyword>
<dbReference type="InterPro" id="IPR029035">
    <property type="entry name" value="DHS-like_NAD/FAD-binding_dom"/>
</dbReference>
<reference evidence="8 9" key="1">
    <citation type="submission" date="2019-12" db="EMBL/GenBank/DDBJ databases">
        <title>Genomic-based taxomic classification of the family Erythrobacteraceae.</title>
        <authorList>
            <person name="Xu L."/>
        </authorList>
    </citation>
    <scope>NUCLEOTIDE SEQUENCE [LARGE SCALE GENOMIC DNA]</scope>
    <source>
        <strain evidence="8 9">MCCC 1K02066</strain>
    </source>
</reference>
<dbReference type="OrthoDB" id="4494979at2"/>
<dbReference type="Proteomes" id="UP000469159">
    <property type="component" value="Unassembled WGS sequence"/>
</dbReference>
<comment type="cofactor">
    <cofactor evidence="1">
        <name>thiamine diphosphate</name>
        <dbReference type="ChEBI" id="CHEBI:58937"/>
    </cofactor>
</comment>
<evidence type="ECO:0000256" key="3">
    <source>
        <dbReference type="ARBA" id="ARBA00023052"/>
    </source>
</evidence>
<dbReference type="PANTHER" id="PTHR18968:SF13">
    <property type="entry name" value="ACETOLACTATE SYNTHASE CATALYTIC SUBUNIT, MITOCHONDRIAL"/>
    <property type="match status" value="1"/>
</dbReference>
<protein>
    <submittedName>
        <fullName evidence="8">Thiamine pyrophosphate-requiring protein</fullName>
    </submittedName>
</protein>
<sequence>MRQGNGLADQAVHTNGTVADAIAAVLKREGVEIVFGYPRNAILEAAARIDIRTVIVRQERTGLHMADAVSRMSKGGQIGVFVMQQGPGAENAFGGVAQAYADSIPVLVMPQGYTLSQAHVPYNFNSVRSMASVTKHAEPLTSGEDVVPVLRRAFAMLRNGRPQPVLVELPYDVLDRPFEGALDYAPGKVVRSRPDDADIEAAADVLLAANNPAIYAGQGVHWAEAYEDLRALAEHLAIPVMTSLPGKSTFDETHPLALGSGGNGINGGVRKWLDECDVLFGVGCSFTATSFGLAIPTGKRVIHSTLDPLDIDKSVPCEVALVGDARLTLAALLEAVRRRVPEKRDGSPVAQAIKDTETAWLAKWEAKRSQDSAPLSPYRVLRDLYETVDVANTIITHDAGSPRDQLVPFWKSTTPHSYIGWGKSTQLGYGLGLAMGAKLVHPDRLCFNVWGDAAIGFTGTDLETAARERIPILSILLNNEAMAIELPIMPVATSKYRATDISGDYAAFARALGCHGERVTDAAEIVPALRRAIAATEAGQPALVEFITEQETEISRG</sequence>
<feature type="domain" description="Thiamine pyrophosphate enzyme central" evidence="5">
    <location>
        <begin position="199"/>
        <end position="332"/>
    </location>
</feature>